<dbReference type="Proteomes" id="UP001628156">
    <property type="component" value="Unassembled WGS sequence"/>
</dbReference>
<dbReference type="EMBL" id="BAAFRS010000181">
    <property type="protein sequence ID" value="GAB1224246.1"/>
    <property type="molecule type" value="Genomic_DNA"/>
</dbReference>
<keyword evidence="3" id="KW-1185">Reference proteome</keyword>
<evidence type="ECO:0008006" key="4">
    <source>
        <dbReference type="Google" id="ProtNLM"/>
    </source>
</evidence>
<feature type="compositionally biased region" description="Low complexity" evidence="1">
    <location>
        <begin position="140"/>
        <end position="151"/>
    </location>
</feature>
<feature type="region of interest" description="Disordered" evidence="1">
    <location>
        <begin position="127"/>
        <end position="260"/>
    </location>
</feature>
<sequence>MTAILFTKIKDGKLTSRSFNVKRLSTSFGSEFTDVIIGNTLPHHCDFVMNNKNDDKGFIFNFSDRNDVIVNRCVVPQYAQFELPSNSILQIANSLFFVSINQPDKNSQVLIDEYFKFNETSTKQEYIKTENKTNEKESPKQSSVIKSKSSSLDQLNNENKIIENQQPSLEQREVKNKHKHRRHSYSDDSSEDTEQNSKRKRKHHRSHSRHSKRKHYKKSVSDSSDTSSYEDRYKKRKGYKHKRHSISSYDQSSNSLSEDK</sequence>
<evidence type="ECO:0000313" key="2">
    <source>
        <dbReference type="EMBL" id="GAB1224246.1"/>
    </source>
</evidence>
<evidence type="ECO:0000313" key="3">
    <source>
        <dbReference type="Proteomes" id="UP001628156"/>
    </source>
</evidence>
<gene>
    <name evidence="2" type="ORF">ENUP19_0181G0038</name>
</gene>
<accession>A0ABQ0DN32</accession>
<comment type="caution">
    <text evidence="2">The sequence shown here is derived from an EMBL/GenBank/DDBJ whole genome shotgun (WGS) entry which is preliminary data.</text>
</comment>
<reference evidence="2 3" key="1">
    <citation type="journal article" date="2019" name="PLoS Negl. Trop. Dis.">
        <title>Whole genome sequencing of Entamoeba nuttalli reveals mammalian host-related molecular signatures and a novel octapeptide-repeat surface protein.</title>
        <authorList>
            <person name="Tanaka M."/>
            <person name="Makiuchi T."/>
            <person name="Komiyama T."/>
            <person name="Shiina T."/>
            <person name="Osaki K."/>
            <person name="Tachibana H."/>
        </authorList>
    </citation>
    <scope>NUCLEOTIDE SEQUENCE [LARGE SCALE GENOMIC DNA]</scope>
    <source>
        <strain evidence="2 3">P19-061405</strain>
    </source>
</reference>
<feature type="compositionally biased region" description="Basic residues" evidence="1">
    <location>
        <begin position="198"/>
        <end position="218"/>
    </location>
</feature>
<feature type="compositionally biased region" description="Basic residues" evidence="1">
    <location>
        <begin position="234"/>
        <end position="245"/>
    </location>
</feature>
<protein>
    <recommendedName>
        <fullName evidence="4">FHA domain-containing protein</fullName>
    </recommendedName>
</protein>
<proteinExistence type="predicted"/>
<feature type="compositionally biased region" description="Basic and acidic residues" evidence="1">
    <location>
        <begin position="127"/>
        <end position="139"/>
    </location>
</feature>
<name>A0ABQ0DN32_9EUKA</name>
<organism evidence="2 3">
    <name type="scientific">Entamoeba nuttalli</name>
    <dbReference type="NCBI Taxonomy" id="412467"/>
    <lineage>
        <taxon>Eukaryota</taxon>
        <taxon>Amoebozoa</taxon>
        <taxon>Evosea</taxon>
        <taxon>Archamoebae</taxon>
        <taxon>Mastigamoebida</taxon>
        <taxon>Entamoebidae</taxon>
        <taxon>Entamoeba</taxon>
    </lineage>
</organism>
<feature type="compositionally biased region" description="Polar residues" evidence="1">
    <location>
        <begin position="152"/>
        <end position="169"/>
    </location>
</feature>
<evidence type="ECO:0000256" key="1">
    <source>
        <dbReference type="SAM" id="MobiDB-lite"/>
    </source>
</evidence>
<feature type="compositionally biased region" description="Polar residues" evidence="1">
    <location>
        <begin position="246"/>
        <end position="260"/>
    </location>
</feature>